<evidence type="ECO:0000313" key="3">
    <source>
        <dbReference type="Proteomes" id="UP001596306"/>
    </source>
</evidence>
<dbReference type="EMBL" id="JBHSTP010000001">
    <property type="protein sequence ID" value="MFC6355043.1"/>
    <property type="molecule type" value="Genomic_DNA"/>
</dbReference>
<keyword evidence="1" id="KW-1133">Transmembrane helix</keyword>
<dbReference type="Proteomes" id="UP001596306">
    <property type="component" value="Unassembled WGS sequence"/>
</dbReference>
<feature type="transmembrane region" description="Helical" evidence="1">
    <location>
        <begin position="58"/>
        <end position="79"/>
    </location>
</feature>
<keyword evidence="3" id="KW-1185">Reference proteome</keyword>
<dbReference type="RefSeq" id="WP_386727324.1">
    <property type="nucleotide sequence ID" value="NZ_JBHSTP010000001.1"/>
</dbReference>
<name>A0ABW1VDW9_9MICO</name>
<sequence length="101" mass="10475">MELLFVTLGGAILGIGARYVLPHSSEHGVTLIPAVGAAVAAIVWVGLTWLGWKWDGGWIWWVSLMVAAGASVAVDLLIGRARSAADARRLAILTKTGVAAG</sequence>
<reference evidence="3" key="1">
    <citation type="journal article" date="2019" name="Int. J. Syst. Evol. Microbiol.">
        <title>The Global Catalogue of Microorganisms (GCM) 10K type strain sequencing project: providing services to taxonomists for standard genome sequencing and annotation.</title>
        <authorList>
            <consortium name="The Broad Institute Genomics Platform"/>
            <consortium name="The Broad Institute Genome Sequencing Center for Infectious Disease"/>
            <person name="Wu L."/>
            <person name="Ma J."/>
        </authorList>
    </citation>
    <scope>NUCLEOTIDE SEQUENCE [LARGE SCALE GENOMIC DNA]</scope>
    <source>
        <strain evidence="3">CCUG 43304</strain>
    </source>
</reference>
<accession>A0ABW1VDW9</accession>
<organism evidence="2 3">
    <name type="scientific">Luethyella okanaganae</name>
    <dbReference type="NCBI Taxonomy" id="69372"/>
    <lineage>
        <taxon>Bacteria</taxon>
        <taxon>Bacillati</taxon>
        <taxon>Actinomycetota</taxon>
        <taxon>Actinomycetes</taxon>
        <taxon>Micrococcales</taxon>
        <taxon>Microbacteriaceae</taxon>
        <taxon>Luethyella</taxon>
    </lineage>
</organism>
<protein>
    <submittedName>
        <fullName evidence="2">Uncharacterized protein</fullName>
    </submittedName>
</protein>
<evidence type="ECO:0000256" key="1">
    <source>
        <dbReference type="SAM" id="Phobius"/>
    </source>
</evidence>
<proteinExistence type="predicted"/>
<feature type="transmembrane region" description="Helical" evidence="1">
    <location>
        <begin position="28"/>
        <end position="52"/>
    </location>
</feature>
<feature type="transmembrane region" description="Helical" evidence="1">
    <location>
        <begin position="6"/>
        <end position="21"/>
    </location>
</feature>
<keyword evidence="1" id="KW-0812">Transmembrane</keyword>
<keyword evidence="1" id="KW-0472">Membrane</keyword>
<gene>
    <name evidence="2" type="ORF">ACFQB0_02795</name>
</gene>
<evidence type="ECO:0000313" key="2">
    <source>
        <dbReference type="EMBL" id="MFC6355043.1"/>
    </source>
</evidence>
<comment type="caution">
    <text evidence="2">The sequence shown here is derived from an EMBL/GenBank/DDBJ whole genome shotgun (WGS) entry which is preliminary data.</text>
</comment>